<dbReference type="GO" id="GO:0004045">
    <property type="term" value="F:peptidyl-tRNA hydrolase activity"/>
    <property type="evidence" value="ECO:0007669"/>
    <property type="project" value="UniProtKB-UniRule"/>
</dbReference>
<evidence type="ECO:0000313" key="9">
    <source>
        <dbReference type="Proteomes" id="UP000275137"/>
    </source>
</evidence>
<keyword evidence="3 7" id="KW-0378">Hydrolase</keyword>
<evidence type="ECO:0000256" key="6">
    <source>
        <dbReference type="ARBA" id="ARBA00050038"/>
    </source>
</evidence>
<feature type="site" description="Discriminates between blocked and unblocked aminoacyl-tRNA" evidence="7">
    <location>
        <position position="12"/>
    </location>
</feature>
<dbReference type="EC" id="3.1.1.29" evidence="1 7"/>
<dbReference type="HAMAP" id="MF_00083">
    <property type="entry name" value="Pept_tRNA_hydro_bact"/>
    <property type="match status" value="1"/>
</dbReference>
<organism evidence="8 9">
    <name type="scientific">Pseudomethylobacillus aquaticus</name>
    <dbReference type="NCBI Taxonomy" id="2676064"/>
    <lineage>
        <taxon>Bacteria</taxon>
        <taxon>Pseudomonadati</taxon>
        <taxon>Pseudomonadota</taxon>
        <taxon>Betaproteobacteria</taxon>
        <taxon>Nitrosomonadales</taxon>
        <taxon>Methylophilaceae</taxon>
        <taxon>Pseudomethylobacillus</taxon>
    </lineage>
</organism>
<dbReference type="CDD" id="cd00462">
    <property type="entry name" value="PTH"/>
    <property type="match status" value="1"/>
</dbReference>
<dbReference type="RefSeq" id="WP_123236447.1">
    <property type="nucleotide sequence ID" value="NZ_RJVP01000001.1"/>
</dbReference>
<evidence type="ECO:0000313" key="8">
    <source>
        <dbReference type="EMBL" id="ROH88456.1"/>
    </source>
</evidence>
<dbReference type="PANTHER" id="PTHR17224">
    <property type="entry name" value="PEPTIDYL-TRNA HYDROLASE"/>
    <property type="match status" value="1"/>
</dbReference>
<name>A0A3N0V6N3_9PROT</name>
<protein>
    <recommendedName>
        <fullName evidence="6 7">Peptidyl-tRNA hydrolase</fullName>
        <shortName evidence="7">Pth</shortName>
        <ecNumber evidence="1 7">3.1.1.29</ecNumber>
    </recommendedName>
</protein>
<feature type="binding site" evidence="7">
    <location>
        <position position="70"/>
    </location>
    <ligand>
        <name>tRNA</name>
        <dbReference type="ChEBI" id="CHEBI:17843"/>
    </ligand>
</feature>
<evidence type="ECO:0000256" key="5">
    <source>
        <dbReference type="ARBA" id="ARBA00038063"/>
    </source>
</evidence>
<comment type="caution">
    <text evidence="8">The sequence shown here is derived from an EMBL/GenBank/DDBJ whole genome shotgun (WGS) entry which is preliminary data.</text>
</comment>
<keyword evidence="2 7" id="KW-0820">tRNA-binding</keyword>
<evidence type="ECO:0000256" key="3">
    <source>
        <dbReference type="ARBA" id="ARBA00022801"/>
    </source>
</evidence>
<comment type="subcellular location">
    <subcellularLocation>
        <location evidence="7">Cytoplasm</location>
    </subcellularLocation>
</comment>
<dbReference type="PANTHER" id="PTHR17224:SF1">
    <property type="entry name" value="PEPTIDYL-TRNA HYDROLASE"/>
    <property type="match status" value="1"/>
</dbReference>
<dbReference type="NCBIfam" id="TIGR00447">
    <property type="entry name" value="pth"/>
    <property type="match status" value="1"/>
</dbReference>
<accession>A0A3N0V6N3</accession>
<keyword evidence="9" id="KW-1185">Reference proteome</keyword>
<feature type="binding site" evidence="7">
    <location>
        <position position="68"/>
    </location>
    <ligand>
        <name>tRNA</name>
        <dbReference type="ChEBI" id="CHEBI:17843"/>
    </ligand>
</feature>
<keyword evidence="7" id="KW-0963">Cytoplasm</keyword>
<comment type="catalytic activity">
    <reaction evidence="7">
        <text>an N-acyl-L-alpha-aminoacyl-tRNA + H2O = an N-acyl-L-amino acid + a tRNA + H(+)</text>
        <dbReference type="Rhea" id="RHEA:54448"/>
        <dbReference type="Rhea" id="RHEA-COMP:10123"/>
        <dbReference type="Rhea" id="RHEA-COMP:13883"/>
        <dbReference type="ChEBI" id="CHEBI:15377"/>
        <dbReference type="ChEBI" id="CHEBI:15378"/>
        <dbReference type="ChEBI" id="CHEBI:59874"/>
        <dbReference type="ChEBI" id="CHEBI:78442"/>
        <dbReference type="ChEBI" id="CHEBI:138191"/>
        <dbReference type="EC" id="3.1.1.29"/>
    </reaction>
</comment>
<evidence type="ECO:0000256" key="1">
    <source>
        <dbReference type="ARBA" id="ARBA00013260"/>
    </source>
</evidence>
<comment type="subunit">
    <text evidence="7">Monomer.</text>
</comment>
<dbReference type="InterPro" id="IPR018171">
    <property type="entry name" value="Pept_tRNA_hydro_CS"/>
</dbReference>
<feature type="binding site" evidence="7">
    <location>
        <position position="17"/>
    </location>
    <ligand>
        <name>tRNA</name>
        <dbReference type="ChEBI" id="CHEBI:17843"/>
    </ligand>
</feature>
<dbReference type="Proteomes" id="UP000275137">
    <property type="component" value="Unassembled WGS sequence"/>
</dbReference>
<dbReference type="Gene3D" id="3.40.50.1470">
    <property type="entry name" value="Peptidyl-tRNA hydrolase"/>
    <property type="match status" value="1"/>
</dbReference>
<comment type="function">
    <text evidence="7">Catalyzes the release of premature peptidyl moieties from peptidyl-tRNA molecules trapped in stalled 50S ribosomal subunits, and thus maintains levels of free tRNAs and 50S ribosomes.</text>
</comment>
<dbReference type="SUPFAM" id="SSF53178">
    <property type="entry name" value="Peptidyl-tRNA hydrolase-like"/>
    <property type="match status" value="1"/>
</dbReference>
<feature type="site" description="Stabilizes the basic form of H active site to accept a proton" evidence="7">
    <location>
        <position position="95"/>
    </location>
</feature>
<dbReference type="GO" id="GO:0072344">
    <property type="term" value="P:rescue of stalled ribosome"/>
    <property type="evidence" value="ECO:0007669"/>
    <property type="project" value="UniProtKB-UniRule"/>
</dbReference>
<dbReference type="InterPro" id="IPR001328">
    <property type="entry name" value="Pept_tRNA_hydro"/>
</dbReference>
<reference evidence="8 9" key="1">
    <citation type="submission" date="2018-10" db="EMBL/GenBank/DDBJ databases">
        <authorList>
            <person name="Chen W.-M."/>
        </authorList>
    </citation>
    <scope>NUCLEOTIDE SEQUENCE [LARGE SCALE GENOMIC DNA]</scope>
    <source>
        <strain evidence="8 9">H-5</strain>
    </source>
</reference>
<dbReference type="GO" id="GO:0005737">
    <property type="term" value="C:cytoplasm"/>
    <property type="evidence" value="ECO:0007669"/>
    <property type="project" value="UniProtKB-SubCell"/>
</dbReference>
<proteinExistence type="inferred from homology"/>
<evidence type="ECO:0000256" key="2">
    <source>
        <dbReference type="ARBA" id="ARBA00022555"/>
    </source>
</evidence>
<gene>
    <name evidence="7" type="primary">pth</name>
    <name evidence="8" type="ORF">ED236_03120</name>
</gene>
<dbReference type="EMBL" id="RJVP01000001">
    <property type="protein sequence ID" value="ROH88456.1"/>
    <property type="molecule type" value="Genomic_DNA"/>
</dbReference>
<dbReference type="AlphaFoldDB" id="A0A3N0V6N3"/>
<comment type="similarity">
    <text evidence="5 7">Belongs to the PTH family.</text>
</comment>
<dbReference type="GO" id="GO:0006515">
    <property type="term" value="P:protein quality control for misfolded or incompletely synthesized proteins"/>
    <property type="evidence" value="ECO:0007669"/>
    <property type="project" value="UniProtKB-UniRule"/>
</dbReference>
<dbReference type="Pfam" id="PF01195">
    <property type="entry name" value="Pept_tRNA_hydro"/>
    <property type="match status" value="1"/>
</dbReference>
<dbReference type="PROSITE" id="PS01196">
    <property type="entry name" value="PEPT_TRNA_HYDROL_2"/>
    <property type="match status" value="1"/>
</dbReference>
<feature type="active site" description="Proton acceptor" evidence="7">
    <location>
        <position position="22"/>
    </location>
</feature>
<feature type="binding site" evidence="7">
    <location>
        <position position="116"/>
    </location>
    <ligand>
        <name>tRNA</name>
        <dbReference type="ChEBI" id="CHEBI:17843"/>
    </ligand>
</feature>
<sequence length="201" mass="21828">MNGIQLIVGLGNPGAQYEATRHNAGFWWVDQLARQHGASLKLDSKFHGLLGRARIQGQDCWLLEPNTFMNASGRAVAAVANFYRIPPQAILVVHDELDLPPGGIKLKKGGGHGGHNGLKDIAAALGTPDFWRLRLGIGHPGDRDAVVHFVLHTPSRDEMRSIEIAMDESLNALPQLIDGAFEAAMLKLHTKPKTVAKVEKS</sequence>
<evidence type="ECO:0000256" key="4">
    <source>
        <dbReference type="ARBA" id="ARBA00022884"/>
    </source>
</evidence>
<dbReference type="FunFam" id="3.40.50.1470:FF:000001">
    <property type="entry name" value="Peptidyl-tRNA hydrolase"/>
    <property type="match status" value="1"/>
</dbReference>
<evidence type="ECO:0000256" key="7">
    <source>
        <dbReference type="HAMAP-Rule" id="MF_00083"/>
    </source>
</evidence>
<dbReference type="GO" id="GO:0000049">
    <property type="term" value="F:tRNA binding"/>
    <property type="evidence" value="ECO:0007669"/>
    <property type="project" value="UniProtKB-UniRule"/>
</dbReference>
<dbReference type="InterPro" id="IPR036416">
    <property type="entry name" value="Pept_tRNA_hydro_sf"/>
</dbReference>
<keyword evidence="4 7" id="KW-0694">RNA-binding</keyword>
<comment type="function">
    <text evidence="7">Hydrolyzes ribosome-free peptidyl-tRNAs (with 1 or more amino acids incorporated), which drop off the ribosome during protein synthesis, or as a result of ribosome stalling.</text>
</comment>